<feature type="transmembrane region" description="Helical" evidence="1">
    <location>
        <begin position="761"/>
        <end position="780"/>
    </location>
</feature>
<dbReference type="Pfam" id="PF00501">
    <property type="entry name" value="AMP-binding"/>
    <property type="match status" value="1"/>
</dbReference>
<dbReference type="InterPro" id="IPR020845">
    <property type="entry name" value="AMP-binding_CS"/>
</dbReference>
<keyword evidence="1" id="KW-0812">Transmembrane</keyword>
<name>A0A9P8CK64_9HYPO</name>
<sequence length="991" mass="107745">MFGPESHPRFCTVTDAFKHHVLASPNSLAAVSLTSAHKTEVITYQALSSRAARLAVEMRRLGVRPGDRVPLVVKRGIGMLVGILAVLSCGAQYAPLDGGVVPESTLRSVVEQNSSERGSVVLAMGVTKHRLSEFPDLTVICVDELRRVEGDDDREDGLVLEDLAKPDSGCYIIYTSGTTGTPKGVDVTHRSVTNLICQSPGDLGIKTGTKIGQTLNIGFDMAAWEILGALCNGGTLILRGSDWAACIREQIEVLICTPTILAKYEPHDYPKIKTVATAGEPTSQRLADKWAAHQTYYNCCGPTEATIVNTMHKHVSGGAVTIGKPTPGNNIYIFNKDHELLLNGEPGVMWAGGVGVSKGYVGLPEKTAAQYLPDPFLDMTYKIYNTGDLGRWLPDGSIEILGRVDDQVKVKGFRVELDGVSASVNSCSAVDRGVVLFWHGEIHAFITPANADMNIVKTHLQKCQPYYAVPSQFHLLDELPVTSNGKINKQLLKESISDTRTLVVEKASSTADLPLPPSLQKAISDTADTTLCNRSNSSFVDEKPELDWEAAVPDKVESKTVRGIRHRVLIVYRRLFTVMALLNMATVVIVALTGFKREAVGHATAVNLTIAVLIRQELVINAIYTVTCSVPKSWPLWIRRRAARVFHLGGVHSGAGVSAALWMFANTAGDTACMTLGTCGGHWGKPSVAVKVITWIIAALFVAMMAMAYPTVRKAHHNRFEVVHRFVGWTVLGLFWAQVLLTANDTKATDVSLGTAAVRTPALWLLVVATLSVASSWFWLRKVSVRAEALSKHAVRLHFDYTVPVNGSFTRLSHTPLLEWHSFATIPAPEAVDGKPKGYSLVVSNAGDWTRAMIEQPRPNIWVRGVPTCGVMRIATLFNRLVIVATGSGIGPQLGHILSPSCPTKLIWSTKDPENTFGKPMCQLLKSKCPDAVIWDTRTQGRPDLVKMSYNLAKSFGAEAIIIIANEKTTRKVVYGLETRGVPAYGAIWDS</sequence>
<reference evidence="3" key="1">
    <citation type="journal article" date="2021" name="IMA Fungus">
        <title>Genomic characterization of three marine fungi, including Emericellopsis atlantica sp. nov. with signatures of a generalist lifestyle and marine biomass degradation.</title>
        <authorList>
            <person name="Hagestad O.C."/>
            <person name="Hou L."/>
            <person name="Andersen J.H."/>
            <person name="Hansen E.H."/>
            <person name="Altermark B."/>
            <person name="Li C."/>
            <person name="Kuhnert E."/>
            <person name="Cox R.J."/>
            <person name="Crous P.W."/>
            <person name="Spatafora J.W."/>
            <person name="Lail K."/>
            <person name="Amirebrahimi M."/>
            <person name="Lipzen A."/>
            <person name="Pangilinan J."/>
            <person name="Andreopoulos W."/>
            <person name="Hayes R.D."/>
            <person name="Ng V."/>
            <person name="Grigoriev I.V."/>
            <person name="Jackson S.A."/>
            <person name="Sutton T.D.S."/>
            <person name="Dobson A.D.W."/>
            <person name="Rama T."/>
        </authorList>
    </citation>
    <scope>NUCLEOTIDE SEQUENCE</scope>
    <source>
        <strain evidence="3">TS7</strain>
    </source>
</reference>
<dbReference type="SUPFAM" id="SSF56801">
    <property type="entry name" value="Acetyl-CoA synthetase-like"/>
    <property type="match status" value="1"/>
</dbReference>
<dbReference type="Gene3D" id="3.30.300.30">
    <property type="match status" value="1"/>
</dbReference>
<feature type="transmembrane region" description="Helical" evidence="1">
    <location>
        <begin position="645"/>
        <end position="665"/>
    </location>
</feature>
<dbReference type="EMBL" id="MU251293">
    <property type="protein sequence ID" value="KAG9249732.1"/>
    <property type="molecule type" value="Genomic_DNA"/>
</dbReference>
<keyword evidence="1" id="KW-1133">Transmembrane helix</keyword>
<keyword evidence="1" id="KW-0472">Membrane</keyword>
<feature type="transmembrane region" description="Helical" evidence="1">
    <location>
        <begin position="692"/>
        <end position="710"/>
    </location>
</feature>
<dbReference type="Proteomes" id="UP000887229">
    <property type="component" value="Unassembled WGS sequence"/>
</dbReference>
<organism evidence="3 4">
    <name type="scientific">Emericellopsis atlantica</name>
    <dbReference type="NCBI Taxonomy" id="2614577"/>
    <lineage>
        <taxon>Eukaryota</taxon>
        <taxon>Fungi</taxon>
        <taxon>Dikarya</taxon>
        <taxon>Ascomycota</taxon>
        <taxon>Pezizomycotina</taxon>
        <taxon>Sordariomycetes</taxon>
        <taxon>Hypocreomycetidae</taxon>
        <taxon>Hypocreales</taxon>
        <taxon>Bionectriaceae</taxon>
        <taxon>Emericellopsis</taxon>
    </lineage>
</organism>
<comment type="caution">
    <text evidence="3">The sequence shown here is derived from an EMBL/GenBank/DDBJ whole genome shotgun (WGS) entry which is preliminary data.</text>
</comment>
<gene>
    <name evidence="3" type="ORF">F5Z01DRAFT_631160</name>
</gene>
<feature type="domain" description="AMP-dependent synthetase/ligase" evidence="2">
    <location>
        <begin position="19"/>
        <end position="360"/>
    </location>
</feature>
<dbReference type="InterPro" id="IPR045851">
    <property type="entry name" value="AMP-bd_C_sf"/>
</dbReference>
<keyword evidence="4" id="KW-1185">Reference proteome</keyword>
<evidence type="ECO:0000256" key="1">
    <source>
        <dbReference type="SAM" id="Phobius"/>
    </source>
</evidence>
<dbReference type="PROSITE" id="PS00455">
    <property type="entry name" value="AMP_BINDING"/>
    <property type="match status" value="1"/>
</dbReference>
<feature type="transmembrane region" description="Helical" evidence="1">
    <location>
        <begin position="722"/>
        <end position="741"/>
    </location>
</feature>
<feature type="transmembrane region" description="Helical" evidence="1">
    <location>
        <begin position="575"/>
        <end position="595"/>
    </location>
</feature>
<dbReference type="PANTHER" id="PTHR33927:SF5">
    <property type="entry name" value="ENZYME, PUTATIVE (AFU_ORTHOLOGUE AFUA_8G01222)-RELATED"/>
    <property type="match status" value="1"/>
</dbReference>
<accession>A0A9P8CK64</accession>
<dbReference type="InterPro" id="IPR042099">
    <property type="entry name" value="ANL_N_sf"/>
</dbReference>
<dbReference type="OrthoDB" id="3142841at2759"/>
<evidence type="ECO:0000313" key="4">
    <source>
        <dbReference type="Proteomes" id="UP000887229"/>
    </source>
</evidence>
<dbReference type="AlphaFoldDB" id="A0A9P8CK64"/>
<proteinExistence type="predicted"/>
<dbReference type="Gene3D" id="3.40.50.12780">
    <property type="entry name" value="N-terminal domain of ligase-like"/>
    <property type="match status" value="1"/>
</dbReference>
<dbReference type="RefSeq" id="XP_046113656.1">
    <property type="nucleotide sequence ID" value="XM_046261770.1"/>
</dbReference>
<evidence type="ECO:0000259" key="2">
    <source>
        <dbReference type="Pfam" id="PF00501"/>
    </source>
</evidence>
<protein>
    <submittedName>
        <fullName evidence="3">AMP-binding enzyme</fullName>
    </submittedName>
</protein>
<dbReference type="PANTHER" id="PTHR33927">
    <property type="entry name" value="TRANSMEMBRANE PROTEIN"/>
    <property type="match status" value="1"/>
</dbReference>
<dbReference type="GeneID" id="70292673"/>
<evidence type="ECO:0000313" key="3">
    <source>
        <dbReference type="EMBL" id="KAG9249732.1"/>
    </source>
</evidence>
<dbReference type="InterPro" id="IPR000873">
    <property type="entry name" value="AMP-dep_synth/lig_dom"/>
</dbReference>
<dbReference type="InterPro" id="IPR052979">
    <property type="entry name" value="Adenylate-forming_domain"/>
</dbReference>